<name>A0A2N9GVA7_FAGSY</name>
<dbReference type="EMBL" id="OIVN01002402">
    <property type="protein sequence ID" value="SPD03329.1"/>
    <property type="molecule type" value="Genomic_DNA"/>
</dbReference>
<feature type="region of interest" description="Disordered" evidence="1">
    <location>
        <begin position="178"/>
        <end position="202"/>
    </location>
</feature>
<evidence type="ECO:0000256" key="1">
    <source>
        <dbReference type="SAM" id="MobiDB-lite"/>
    </source>
</evidence>
<protein>
    <submittedName>
        <fullName evidence="2">Uncharacterized protein</fullName>
    </submittedName>
</protein>
<organism evidence="2">
    <name type="scientific">Fagus sylvatica</name>
    <name type="common">Beechnut</name>
    <dbReference type="NCBI Taxonomy" id="28930"/>
    <lineage>
        <taxon>Eukaryota</taxon>
        <taxon>Viridiplantae</taxon>
        <taxon>Streptophyta</taxon>
        <taxon>Embryophyta</taxon>
        <taxon>Tracheophyta</taxon>
        <taxon>Spermatophyta</taxon>
        <taxon>Magnoliopsida</taxon>
        <taxon>eudicotyledons</taxon>
        <taxon>Gunneridae</taxon>
        <taxon>Pentapetalae</taxon>
        <taxon>rosids</taxon>
        <taxon>fabids</taxon>
        <taxon>Fagales</taxon>
        <taxon>Fagaceae</taxon>
        <taxon>Fagus</taxon>
    </lineage>
</organism>
<reference evidence="2" key="1">
    <citation type="submission" date="2018-02" db="EMBL/GenBank/DDBJ databases">
        <authorList>
            <person name="Cohen D.B."/>
            <person name="Kent A.D."/>
        </authorList>
    </citation>
    <scope>NUCLEOTIDE SEQUENCE</scope>
</reference>
<evidence type="ECO:0000313" key="2">
    <source>
        <dbReference type="EMBL" id="SPD03329.1"/>
    </source>
</evidence>
<feature type="compositionally biased region" description="Polar residues" evidence="1">
    <location>
        <begin position="178"/>
        <end position="200"/>
    </location>
</feature>
<dbReference type="AlphaFoldDB" id="A0A2N9GVA7"/>
<gene>
    <name evidence="2" type="ORF">FSB_LOCUS31211</name>
</gene>
<proteinExistence type="predicted"/>
<sequence>MGVVALNCLLNINLTTKEILYINSYTCPGSELATSCHLRAKKAHVKLVTALPSLNKGYNNDYLVVAGNWFTGGSSCRNSFGRPVPSQLAIPSIAVNHEDLKKALLANICVDSLGQPRSAPLLLHYQPLIGNFLNDPTIPRAQETPLEPSILYAKGKKKTAQSGQTKRPRKAVFEVIASEQSTQGDESSSSAREEPTQSPQVVELHELEAVADQPPRVKRAWTEVEASELPSSSSTEEVWAPALRAGQRLITTKDSLLGTSNVDVSARVAHGLGAAVCLLEDIWTWNVMPLGKAFRHIARGLFTAAQGILTMESWVYSRLVFYAE</sequence>
<accession>A0A2N9GVA7</accession>